<evidence type="ECO:0000313" key="1">
    <source>
        <dbReference type="EMBL" id="CZT07722.1"/>
    </source>
</evidence>
<dbReference type="EMBL" id="FJUW01000043">
    <property type="protein sequence ID" value="CZT07722.1"/>
    <property type="molecule type" value="Genomic_DNA"/>
</dbReference>
<name>A0A1E1LB59_9HELO</name>
<dbReference type="InParanoid" id="A0A1E1LB59"/>
<comment type="caution">
    <text evidence="1">The sequence shown here is derived from an EMBL/GenBank/DDBJ whole genome shotgun (WGS) entry which is preliminary data.</text>
</comment>
<reference evidence="2" key="1">
    <citation type="submission" date="2016-03" db="EMBL/GenBank/DDBJ databases">
        <authorList>
            <person name="Ploux O."/>
        </authorList>
    </citation>
    <scope>NUCLEOTIDE SEQUENCE [LARGE SCALE GENOMIC DNA]</scope>
    <source>
        <strain evidence="2">UK7</strain>
    </source>
</reference>
<accession>A0A1E1LB59</accession>
<gene>
    <name evidence="1" type="ORF">RCO7_11212</name>
</gene>
<proteinExistence type="predicted"/>
<sequence>MSRCLLDQFIEEAAEELGWKLSSARPYVGTQTEGSYKTIGALLPVATGDVLKHWTDFFRRNGCVEEDIRNAGFGMDASAYVKSPLG</sequence>
<evidence type="ECO:0000313" key="2">
    <source>
        <dbReference type="Proteomes" id="UP000178129"/>
    </source>
</evidence>
<dbReference type="Proteomes" id="UP000178129">
    <property type="component" value="Unassembled WGS sequence"/>
</dbReference>
<dbReference type="AlphaFoldDB" id="A0A1E1LB59"/>
<organism evidence="1 2">
    <name type="scientific">Rhynchosporium graminicola</name>
    <dbReference type="NCBI Taxonomy" id="2792576"/>
    <lineage>
        <taxon>Eukaryota</taxon>
        <taxon>Fungi</taxon>
        <taxon>Dikarya</taxon>
        <taxon>Ascomycota</taxon>
        <taxon>Pezizomycotina</taxon>
        <taxon>Leotiomycetes</taxon>
        <taxon>Helotiales</taxon>
        <taxon>Ploettnerulaceae</taxon>
        <taxon>Rhynchosporium</taxon>
    </lineage>
</organism>
<keyword evidence="2" id="KW-1185">Reference proteome</keyword>
<protein>
    <submittedName>
        <fullName evidence="1">Uncharacterized protein</fullName>
    </submittedName>
</protein>